<feature type="non-terminal residue" evidence="1">
    <location>
        <position position="1"/>
    </location>
</feature>
<organism evidence="1 2">
    <name type="scientific">Xanthomonas codiaei</name>
    <dbReference type="NCBI Taxonomy" id="56463"/>
    <lineage>
        <taxon>Bacteria</taxon>
        <taxon>Pseudomonadati</taxon>
        <taxon>Pseudomonadota</taxon>
        <taxon>Gammaproteobacteria</taxon>
        <taxon>Lysobacterales</taxon>
        <taxon>Lysobacteraceae</taxon>
        <taxon>Xanthomonas</taxon>
    </lineage>
</organism>
<reference evidence="1 2" key="1">
    <citation type="submission" date="2024-11" db="EMBL/GenBank/DDBJ databases">
        <title>Genome sequencing of Xanthomonas codiaei.</title>
        <authorList>
            <person name="Studholme D.J."/>
        </authorList>
    </citation>
    <scope>NUCLEOTIDE SEQUENCE [LARGE SCALE GENOMIC DNA]</scope>
    <source>
        <strain evidence="1 2">NCPPB 4350</strain>
    </source>
</reference>
<protein>
    <submittedName>
        <fullName evidence="1">Uncharacterized protein</fullName>
    </submittedName>
</protein>
<dbReference type="EMBL" id="JBJGBS010000297">
    <property type="protein sequence ID" value="MFO3707595.1"/>
    <property type="molecule type" value="Genomic_DNA"/>
</dbReference>
<sequence length="106" mass="11923">APIAEHDDDTVGSGSRQENFFMRAISYSIQATRSSESQYVGLDLYPPIRLRSIPRSKTGAVIRKASIDTEIRYSRSAHALAVRAVARVDERRLKRTYSNPKKSAQQ</sequence>
<keyword evidence="2" id="KW-1185">Reference proteome</keyword>
<dbReference type="RefSeq" id="WP_410049955.1">
    <property type="nucleotide sequence ID" value="NZ_JBJGBS010000297.1"/>
</dbReference>
<proteinExistence type="predicted"/>
<evidence type="ECO:0000313" key="2">
    <source>
        <dbReference type="Proteomes" id="UP001637990"/>
    </source>
</evidence>
<gene>
    <name evidence="1" type="ORF">ACI6Q5_22125</name>
</gene>
<dbReference type="Proteomes" id="UP001637990">
    <property type="component" value="Unassembled WGS sequence"/>
</dbReference>
<name>A0ABW9MTP7_9XANT</name>
<evidence type="ECO:0000313" key="1">
    <source>
        <dbReference type="EMBL" id="MFO3707595.1"/>
    </source>
</evidence>
<comment type="caution">
    <text evidence="1">The sequence shown here is derived from an EMBL/GenBank/DDBJ whole genome shotgun (WGS) entry which is preliminary data.</text>
</comment>
<accession>A0ABW9MTP7</accession>